<reference evidence="3 4" key="1">
    <citation type="submission" date="2017-02" db="EMBL/GenBank/DDBJ databases">
        <title>The new phylogeny of genus Mycobacterium.</title>
        <authorList>
            <person name="Tortoli E."/>
            <person name="Trovato A."/>
            <person name="Cirillo D.M."/>
        </authorList>
    </citation>
    <scope>NUCLEOTIDE SEQUENCE [LARGE SCALE GENOMIC DNA]</scope>
    <source>
        <strain evidence="3 4">FI-09383</strain>
    </source>
</reference>
<keyword evidence="2" id="KW-1133">Transmembrane helix</keyword>
<dbReference type="STRING" id="81858.BST23_01170"/>
<feature type="transmembrane region" description="Helical" evidence="2">
    <location>
        <begin position="148"/>
        <end position="168"/>
    </location>
</feature>
<feature type="transmembrane region" description="Helical" evidence="2">
    <location>
        <begin position="87"/>
        <end position="110"/>
    </location>
</feature>
<evidence type="ECO:0000313" key="3">
    <source>
        <dbReference type="EMBL" id="ORA69295.1"/>
    </source>
</evidence>
<evidence type="ECO:0000256" key="2">
    <source>
        <dbReference type="SAM" id="Phobius"/>
    </source>
</evidence>
<protein>
    <recommendedName>
        <fullName evidence="5">34 kDa antigenic protein</fullName>
    </recommendedName>
</protein>
<keyword evidence="2" id="KW-0812">Transmembrane</keyword>
<evidence type="ECO:0000256" key="1">
    <source>
        <dbReference type="SAM" id="MobiDB-lite"/>
    </source>
</evidence>
<proteinExistence type="predicted"/>
<dbReference type="RefSeq" id="WP_083042251.1">
    <property type="nucleotide sequence ID" value="NZ_MVHP01000001.1"/>
</dbReference>
<evidence type="ECO:0000313" key="4">
    <source>
        <dbReference type="Proteomes" id="UP000192772"/>
    </source>
</evidence>
<feature type="region of interest" description="Disordered" evidence="1">
    <location>
        <begin position="193"/>
        <end position="303"/>
    </location>
</feature>
<accession>A0A1X0DA50</accession>
<organism evidence="3 4">
    <name type="scientific">Mycolicibacterium elephantis</name>
    <dbReference type="NCBI Taxonomy" id="81858"/>
    <lineage>
        <taxon>Bacteria</taxon>
        <taxon>Bacillati</taxon>
        <taxon>Actinomycetota</taxon>
        <taxon>Actinomycetes</taxon>
        <taxon>Mycobacteriales</taxon>
        <taxon>Mycobacteriaceae</taxon>
        <taxon>Mycolicibacterium</taxon>
    </lineage>
</organism>
<dbReference type="OrthoDB" id="4763530at2"/>
<keyword evidence="2" id="KW-0472">Membrane</keyword>
<dbReference type="InterPro" id="IPR035166">
    <property type="entry name" value="DUF5336"/>
</dbReference>
<feature type="region of interest" description="Disordered" evidence="1">
    <location>
        <begin position="1"/>
        <end position="41"/>
    </location>
</feature>
<dbReference type="Proteomes" id="UP000192772">
    <property type="component" value="Unassembled WGS sequence"/>
</dbReference>
<dbReference type="EMBL" id="MVHP01000001">
    <property type="protein sequence ID" value="ORA69295.1"/>
    <property type="molecule type" value="Genomic_DNA"/>
</dbReference>
<feature type="compositionally biased region" description="Gly residues" evidence="1">
    <location>
        <begin position="254"/>
        <end position="263"/>
    </location>
</feature>
<feature type="transmembrane region" description="Helical" evidence="2">
    <location>
        <begin position="117"/>
        <end position="136"/>
    </location>
</feature>
<sequence>MTYPPGPHGSPGYSSAQQPTNQFSAPTQQFGKVGEPTSSSPEAASRLPRYLTAAIAALGLAVYLSSFGPLFTIAASDFPGLVDVSGGSFGLVLAVAAAVLAGLLAGVGLLPRQTVATSLVTVLSLLAFLLVLAEVINKPTVASIDWGLYLVIAFTVLQAIVAVAALLFETGIITPPAPRPKYDQNYGQYGGPGGYYGQQYGGPQQQLHQQRPGYPAPYGGYPSGPSTGGFPSPQTGSQSGTQPGSQPGSQAGSQSGGHSGGQSGPPTPPTGFPTYGQPPSSSSPTTQTPAQPSSSSQSGQTPS</sequence>
<dbReference type="Pfam" id="PF17270">
    <property type="entry name" value="DUF5336"/>
    <property type="match status" value="1"/>
</dbReference>
<feature type="compositionally biased region" description="Low complexity" evidence="1">
    <location>
        <begin position="201"/>
        <end position="253"/>
    </location>
</feature>
<dbReference type="AlphaFoldDB" id="A0A1X0DA50"/>
<comment type="caution">
    <text evidence="3">The sequence shown here is derived from an EMBL/GenBank/DDBJ whole genome shotgun (WGS) entry which is preliminary data.</text>
</comment>
<feature type="transmembrane region" description="Helical" evidence="2">
    <location>
        <begin position="50"/>
        <end position="75"/>
    </location>
</feature>
<name>A0A1X0DA50_9MYCO</name>
<feature type="compositionally biased region" description="Polar residues" evidence="1">
    <location>
        <begin position="16"/>
        <end position="41"/>
    </location>
</feature>
<gene>
    <name evidence="3" type="ORF">BST23_01170</name>
</gene>
<feature type="compositionally biased region" description="Low complexity" evidence="1">
    <location>
        <begin position="272"/>
        <end position="303"/>
    </location>
</feature>
<evidence type="ECO:0008006" key="5">
    <source>
        <dbReference type="Google" id="ProtNLM"/>
    </source>
</evidence>